<feature type="compositionally biased region" description="Gly residues" evidence="1">
    <location>
        <begin position="146"/>
        <end position="189"/>
    </location>
</feature>
<feature type="compositionally biased region" description="Polar residues" evidence="1">
    <location>
        <begin position="23"/>
        <end position="44"/>
    </location>
</feature>
<proteinExistence type="predicted"/>
<feature type="compositionally biased region" description="Gly residues" evidence="1">
    <location>
        <begin position="1"/>
        <end position="12"/>
    </location>
</feature>
<comment type="caution">
    <text evidence="2">The sequence shown here is derived from an EMBL/GenBank/DDBJ whole genome shotgun (WGS) entry which is preliminary data.</text>
</comment>
<dbReference type="OrthoDB" id="76215at2759"/>
<feature type="region of interest" description="Disordered" evidence="1">
    <location>
        <begin position="279"/>
        <end position="354"/>
    </location>
</feature>
<sequence length="379" mass="39498">MDAFGTGGAGGDGARDMVPNREPYSQAQSYSDKGNRRFPSNSGGSRLDLGRIDLNSEAFPPPGGFQAYLQGTPAAAVPYGYGMGPTSGYDPLPPPVFGGPYAPGFVPAYGPPYGVGRGSSGGGDGSAAVAGDVGPGTGGRRRRPRGVGGVAAGVGSGGGRGGRGRGATPDGGQGRGRGAARGGGAGRGRGFIIESDDDEGDDEDNGEADNEFPDWTETGVKQHKGQIRNRLGQLKSMYSICERLHNQTGRGALRNGWPKASNKWWKQALKDVFQGVAVDGSSAFHPGDNSEQEEGHEQDEQGDDDDEDHEDWAETTANVSNSSPISSGSRKRGSSTGTTGASPAKKTSRSPMVRVLKSFTEENKEAQEARLNFMRQQNE</sequence>
<dbReference type="Proteomes" id="UP000324897">
    <property type="component" value="Chromosome 4"/>
</dbReference>
<dbReference type="AlphaFoldDB" id="A0A5J9VSR4"/>
<dbReference type="EMBL" id="RWGY01000007">
    <property type="protein sequence ID" value="TVU38627.1"/>
    <property type="molecule type" value="Genomic_DNA"/>
</dbReference>
<evidence type="ECO:0000313" key="3">
    <source>
        <dbReference type="Proteomes" id="UP000324897"/>
    </source>
</evidence>
<evidence type="ECO:0000256" key="1">
    <source>
        <dbReference type="SAM" id="MobiDB-lite"/>
    </source>
</evidence>
<evidence type="ECO:0000313" key="2">
    <source>
        <dbReference type="EMBL" id="TVU38627.1"/>
    </source>
</evidence>
<feature type="region of interest" description="Disordered" evidence="1">
    <location>
        <begin position="118"/>
        <end position="223"/>
    </location>
</feature>
<feature type="compositionally biased region" description="Low complexity" evidence="1">
    <location>
        <begin position="316"/>
        <end position="343"/>
    </location>
</feature>
<protein>
    <submittedName>
        <fullName evidence="2">Uncharacterized protein</fullName>
    </submittedName>
</protein>
<gene>
    <name evidence="2" type="ORF">EJB05_12011</name>
</gene>
<feature type="non-terminal residue" evidence="2">
    <location>
        <position position="1"/>
    </location>
</feature>
<keyword evidence="3" id="KW-1185">Reference proteome</keyword>
<feature type="compositionally biased region" description="Acidic residues" evidence="1">
    <location>
        <begin position="194"/>
        <end position="214"/>
    </location>
</feature>
<feature type="compositionally biased region" description="Acidic residues" evidence="1">
    <location>
        <begin position="300"/>
        <end position="313"/>
    </location>
</feature>
<dbReference type="Gramene" id="TVU38627">
    <property type="protein sequence ID" value="TVU38627"/>
    <property type="gene ID" value="EJB05_12011"/>
</dbReference>
<accession>A0A5J9VSR4</accession>
<feature type="region of interest" description="Disordered" evidence="1">
    <location>
        <begin position="1"/>
        <end position="55"/>
    </location>
</feature>
<reference evidence="2 3" key="1">
    <citation type="journal article" date="2019" name="Sci. Rep.">
        <title>A high-quality genome of Eragrostis curvula grass provides insights into Poaceae evolution and supports new strategies to enhance forage quality.</title>
        <authorList>
            <person name="Carballo J."/>
            <person name="Santos B.A.C.M."/>
            <person name="Zappacosta D."/>
            <person name="Garbus I."/>
            <person name="Selva J.P."/>
            <person name="Gallo C.A."/>
            <person name="Diaz A."/>
            <person name="Albertini E."/>
            <person name="Caccamo M."/>
            <person name="Echenique V."/>
        </authorList>
    </citation>
    <scope>NUCLEOTIDE SEQUENCE [LARGE SCALE GENOMIC DNA]</scope>
    <source>
        <strain evidence="3">cv. Victoria</strain>
        <tissue evidence="2">Leaf</tissue>
    </source>
</reference>
<name>A0A5J9VSR4_9POAL</name>
<organism evidence="2 3">
    <name type="scientific">Eragrostis curvula</name>
    <name type="common">weeping love grass</name>
    <dbReference type="NCBI Taxonomy" id="38414"/>
    <lineage>
        <taxon>Eukaryota</taxon>
        <taxon>Viridiplantae</taxon>
        <taxon>Streptophyta</taxon>
        <taxon>Embryophyta</taxon>
        <taxon>Tracheophyta</taxon>
        <taxon>Spermatophyta</taxon>
        <taxon>Magnoliopsida</taxon>
        <taxon>Liliopsida</taxon>
        <taxon>Poales</taxon>
        <taxon>Poaceae</taxon>
        <taxon>PACMAD clade</taxon>
        <taxon>Chloridoideae</taxon>
        <taxon>Eragrostideae</taxon>
        <taxon>Eragrostidinae</taxon>
        <taxon>Eragrostis</taxon>
    </lineage>
</organism>